<dbReference type="AlphaFoldDB" id="A0A1D9LJW7"/>
<dbReference type="Pfam" id="PF13535">
    <property type="entry name" value="ATP-grasp_4"/>
    <property type="match status" value="1"/>
</dbReference>
<evidence type="ECO:0000259" key="5">
    <source>
        <dbReference type="PROSITE" id="PS50975"/>
    </source>
</evidence>
<dbReference type="RefSeq" id="WP_070980699.1">
    <property type="nucleotide sequence ID" value="NZ_CP017707.1"/>
</dbReference>
<dbReference type="PANTHER" id="PTHR43585:SF2">
    <property type="entry name" value="ATP-GRASP ENZYME FSQD"/>
    <property type="match status" value="1"/>
</dbReference>
<evidence type="ECO:0000256" key="3">
    <source>
        <dbReference type="ARBA" id="ARBA00022840"/>
    </source>
</evidence>
<keyword evidence="1" id="KW-0436">Ligase</keyword>
<dbReference type="PANTHER" id="PTHR43585">
    <property type="entry name" value="FUMIPYRROLE BIOSYNTHESIS PROTEIN C"/>
    <property type="match status" value="1"/>
</dbReference>
<dbReference type="Proteomes" id="UP000178776">
    <property type="component" value="Chromosome"/>
</dbReference>
<reference evidence="6 7" key="1">
    <citation type="submission" date="2016-10" db="EMBL/GenBank/DDBJ databases">
        <title>Chromobacterium muskegensis sp. nov., an insecticidal bacterium isolated from Sphagnum bogs.</title>
        <authorList>
            <person name="Sparks M.E."/>
            <person name="Blackburn M.B."/>
            <person name="Gundersen-Rindal D.E."/>
            <person name="Mitchell A."/>
            <person name="Farrar R."/>
            <person name="Kuhar D."/>
        </authorList>
    </citation>
    <scope>NUCLEOTIDE SEQUENCE [LARGE SCALE GENOMIC DNA]</scope>
    <source>
        <strain evidence="6 7">21-1</strain>
    </source>
</reference>
<evidence type="ECO:0000313" key="7">
    <source>
        <dbReference type="Proteomes" id="UP000178776"/>
    </source>
</evidence>
<dbReference type="GO" id="GO:0005524">
    <property type="term" value="F:ATP binding"/>
    <property type="evidence" value="ECO:0007669"/>
    <property type="project" value="UniProtKB-UniRule"/>
</dbReference>
<keyword evidence="3 4" id="KW-0067">ATP-binding</keyword>
<dbReference type="STRING" id="1108595.BKX93_17170"/>
<evidence type="ECO:0000256" key="2">
    <source>
        <dbReference type="ARBA" id="ARBA00022741"/>
    </source>
</evidence>
<dbReference type="GeneID" id="68842939"/>
<evidence type="ECO:0000313" key="6">
    <source>
        <dbReference type="EMBL" id="AOZ51556.1"/>
    </source>
</evidence>
<dbReference type="SUPFAM" id="SSF56059">
    <property type="entry name" value="Glutathione synthetase ATP-binding domain-like"/>
    <property type="match status" value="1"/>
</dbReference>
<dbReference type="InterPro" id="IPR052032">
    <property type="entry name" value="ATP-dep_AA_Ligase"/>
</dbReference>
<organism evidence="6 7">
    <name type="scientific">Chromobacterium vaccinii</name>
    <dbReference type="NCBI Taxonomy" id="1108595"/>
    <lineage>
        <taxon>Bacteria</taxon>
        <taxon>Pseudomonadati</taxon>
        <taxon>Pseudomonadota</taxon>
        <taxon>Betaproteobacteria</taxon>
        <taxon>Neisseriales</taxon>
        <taxon>Chromobacteriaceae</taxon>
        <taxon>Chromobacterium</taxon>
    </lineage>
</organism>
<proteinExistence type="predicted"/>
<feature type="domain" description="ATP-grasp" evidence="5">
    <location>
        <begin position="112"/>
        <end position="310"/>
    </location>
</feature>
<dbReference type="GO" id="GO:0046872">
    <property type="term" value="F:metal ion binding"/>
    <property type="evidence" value="ECO:0007669"/>
    <property type="project" value="InterPro"/>
</dbReference>
<dbReference type="GO" id="GO:0016874">
    <property type="term" value="F:ligase activity"/>
    <property type="evidence" value="ECO:0007669"/>
    <property type="project" value="UniProtKB-KW"/>
</dbReference>
<evidence type="ECO:0000256" key="1">
    <source>
        <dbReference type="ARBA" id="ARBA00022598"/>
    </source>
</evidence>
<dbReference type="PROSITE" id="PS50975">
    <property type="entry name" value="ATP_GRASP"/>
    <property type="match status" value="1"/>
</dbReference>
<name>A0A1D9LJW7_9NEIS</name>
<dbReference type="Gene3D" id="3.40.50.20">
    <property type="match status" value="1"/>
</dbReference>
<dbReference type="InterPro" id="IPR011761">
    <property type="entry name" value="ATP-grasp"/>
</dbReference>
<keyword evidence="2 4" id="KW-0547">Nucleotide-binding</keyword>
<dbReference type="Gene3D" id="3.30.470.20">
    <property type="entry name" value="ATP-grasp fold, B domain"/>
    <property type="match status" value="1"/>
</dbReference>
<dbReference type="KEGG" id="cvc:BKX93_17170"/>
<evidence type="ECO:0000256" key="4">
    <source>
        <dbReference type="PROSITE-ProRule" id="PRU00409"/>
    </source>
</evidence>
<protein>
    <recommendedName>
        <fullName evidence="5">ATP-grasp domain-containing protein</fullName>
    </recommendedName>
</protein>
<gene>
    <name evidence="6" type="ORF">BKX93_17170</name>
</gene>
<accession>A0A1D9LJW7</accession>
<dbReference type="EMBL" id="CP017707">
    <property type="protein sequence ID" value="AOZ51556.1"/>
    <property type="molecule type" value="Genomic_DNA"/>
</dbReference>
<sequence>MNILILHRIPYQKINYHLGIDHDRHNVTYIGTAKQLANLPEGLRCARLERPGLKDTASEVLAILSDLKLHFDRVISLSEYELLDAAKVREALGVPGASIDEVMAVRDKLIMKHRAAAAGLRVPQALPLAEFLAQGGAPWPGRTVIKPVDGASSEDVQVFDDPASLASALQSRQAGIPRLDQDFHANAERFEVETFITGPLLHLDGLVHNGKVVALVGSRYIGTCLDYAKGQPLGSVQFKLDAAQEQWVQRAIDAISLRSGAFHLEVIDDNGSGDWVFLEIANRVGGADVVDTFEMATGIYLPAQELAILCGEQPDLPGSLRKTTFFGWFVFPGHHLPDGFVELEGHQSFCKSSELLRHSVLPRDTPLPRNITYQAFEVPFSGVVGAESTTALQAWMEALFAAVTLHPRLQEEVREVPA</sequence>